<organism evidence="4 5">
    <name type="scientific">Puniceicoccus vermicola</name>
    <dbReference type="NCBI Taxonomy" id="388746"/>
    <lineage>
        <taxon>Bacteria</taxon>
        <taxon>Pseudomonadati</taxon>
        <taxon>Verrucomicrobiota</taxon>
        <taxon>Opitutia</taxon>
        <taxon>Puniceicoccales</taxon>
        <taxon>Puniceicoccaceae</taxon>
        <taxon>Puniceicoccus</taxon>
    </lineage>
</organism>
<dbReference type="Pfam" id="PF14559">
    <property type="entry name" value="TPR_19"/>
    <property type="match status" value="1"/>
</dbReference>
<dbReference type="Pfam" id="PF13432">
    <property type="entry name" value="TPR_16"/>
    <property type="match status" value="2"/>
</dbReference>
<dbReference type="RefSeq" id="WP_185694261.1">
    <property type="nucleotide sequence ID" value="NZ_JACHVA010000127.1"/>
</dbReference>
<dbReference type="InterPro" id="IPR051012">
    <property type="entry name" value="CellSynth/LPSAsmb/PSIAsmb"/>
</dbReference>
<accession>A0A7X1B1A8</accession>
<evidence type="ECO:0000256" key="2">
    <source>
        <dbReference type="ARBA" id="ARBA00022803"/>
    </source>
</evidence>
<protein>
    <submittedName>
        <fullName evidence="4">Tetratricopeptide repeat protein</fullName>
    </submittedName>
</protein>
<dbReference type="Pfam" id="PF13176">
    <property type="entry name" value="TPR_7"/>
    <property type="match status" value="1"/>
</dbReference>
<dbReference type="SMART" id="SM00028">
    <property type="entry name" value="TPR"/>
    <property type="match status" value="8"/>
</dbReference>
<dbReference type="Gene3D" id="1.25.40.10">
    <property type="entry name" value="Tetratricopeptide repeat domain"/>
    <property type="match status" value="2"/>
</dbReference>
<keyword evidence="5" id="KW-1185">Reference proteome</keyword>
<keyword evidence="1" id="KW-0677">Repeat</keyword>
<evidence type="ECO:0000313" key="5">
    <source>
        <dbReference type="Proteomes" id="UP000525652"/>
    </source>
</evidence>
<feature type="repeat" description="TPR" evidence="3">
    <location>
        <begin position="170"/>
        <end position="203"/>
    </location>
</feature>
<dbReference type="AlphaFoldDB" id="A0A7X1B1A8"/>
<reference evidence="4 5" key="1">
    <citation type="submission" date="2020-07" db="EMBL/GenBank/DDBJ databases">
        <authorList>
            <person name="Feng X."/>
        </authorList>
    </citation>
    <scope>NUCLEOTIDE SEQUENCE [LARGE SCALE GENOMIC DNA]</scope>
    <source>
        <strain evidence="4 5">JCM14086</strain>
    </source>
</reference>
<dbReference type="Proteomes" id="UP000525652">
    <property type="component" value="Unassembled WGS sequence"/>
</dbReference>
<dbReference type="EMBL" id="JACHVA010000127">
    <property type="protein sequence ID" value="MBC2603639.1"/>
    <property type="molecule type" value="Genomic_DNA"/>
</dbReference>
<evidence type="ECO:0000256" key="1">
    <source>
        <dbReference type="ARBA" id="ARBA00022737"/>
    </source>
</evidence>
<dbReference type="PROSITE" id="PS50005">
    <property type="entry name" value="TPR"/>
    <property type="match status" value="3"/>
</dbReference>
<sequence length="467" mass="53191">MALIDRRLTAMKFYFSTITLLLLCILTGKSLAQNLQPEEYSWDNPEFRERFVGSYGVLSDVEPRLTSEEQTFLRETVLPLLQENPQEAGSIVAAKLSESTSPALYFILGNILLEQNQIDPARQNLQRALSLFPDFRRAHRSMALLEVRANNYSQSIPHWIKVIQLGGGDDQSYGLLGYAYLQEGDWTPAARAFENAILYRPESRDLRRGLVHSLIQSNQSEEAAEMVQKLLDEDPEDPQLWRLLANFYLEEENLPQTAAALEVAVRIAEPTPDTLFLLGGVYTSLGLPQKALSAYERVLQLPSNNIDFEEAFRPVEILLQQRLWEEAIRYSGLLRSHYGRDLNSEQSNRINAAIATSRLYVNPTPQIAETAQAYTEVFPLDGLLHLALGDYLSKNDQIEEALLAYRRSAATEEFQYEAKLRLANLLVTEERYDEAIRLLRELQEIQYNNRVATFLARLEELQLSSGS</sequence>
<dbReference type="InterPro" id="IPR011990">
    <property type="entry name" value="TPR-like_helical_dom_sf"/>
</dbReference>
<feature type="repeat" description="TPR" evidence="3">
    <location>
        <begin position="272"/>
        <end position="305"/>
    </location>
</feature>
<comment type="caution">
    <text evidence="4">The sequence shown here is derived from an EMBL/GenBank/DDBJ whole genome shotgun (WGS) entry which is preliminary data.</text>
</comment>
<dbReference type="SUPFAM" id="SSF48452">
    <property type="entry name" value="TPR-like"/>
    <property type="match status" value="1"/>
</dbReference>
<dbReference type="PANTHER" id="PTHR45586">
    <property type="entry name" value="TPR REPEAT-CONTAINING PROTEIN PA4667"/>
    <property type="match status" value="1"/>
</dbReference>
<keyword evidence="2 3" id="KW-0802">TPR repeat</keyword>
<name>A0A7X1B1A8_9BACT</name>
<feature type="repeat" description="TPR" evidence="3">
    <location>
        <begin position="102"/>
        <end position="135"/>
    </location>
</feature>
<evidence type="ECO:0000256" key="3">
    <source>
        <dbReference type="PROSITE-ProRule" id="PRU00339"/>
    </source>
</evidence>
<dbReference type="InterPro" id="IPR019734">
    <property type="entry name" value="TPR_rpt"/>
</dbReference>
<proteinExistence type="predicted"/>
<gene>
    <name evidence="4" type="ORF">H5P30_17800</name>
</gene>
<dbReference type="PANTHER" id="PTHR45586:SF1">
    <property type="entry name" value="LIPOPOLYSACCHARIDE ASSEMBLY PROTEIN B"/>
    <property type="match status" value="1"/>
</dbReference>
<evidence type="ECO:0000313" key="4">
    <source>
        <dbReference type="EMBL" id="MBC2603639.1"/>
    </source>
</evidence>